<name>A0AAV3YAA2_9GAST</name>
<reference evidence="2 3" key="1">
    <citation type="journal article" date="2021" name="Elife">
        <title>Chloroplast acquisition without the gene transfer in kleptoplastic sea slugs, Plakobranchus ocellatus.</title>
        <authorList>
            <person name="Maeda T."/>
            <person name="Takahashi S."/>
            <person name="Yoshida T."/>
            <person name="Shimamura S."/>
            <person name="Takaki Y."/>
            <person name="Nagai Y."/>
            <person name="Toyoda A."/>
            <person name="Suzuki Y."/>
            <person name="Arimoto A."/>
            <person name="Ishii H."/>
            <person name="Satoh N."/>
            <person name="Nishiyama T."/>
            <person name="Hasebe M."/>
            <person name="Maruyama T."/>
            <person name="Minagawa J."/>
            <person name="Obokata J."/>
            <person name="Shigenobu S."/>
        </authorList>
    </citation>
    <scope>NUCLEOTIDE SEQUENCE [LARGE SCALE GENOMIC DNA]</scope>
</reference>
<feature type="compositionally biased region" description="Low complexity" evidence="1">
    <location>
        <begin position="89"/>
        <end position="101"/>
    </location>
</feature>
<gene>
    <name evidence="2" type="ORF">PoB_000557800</name>
</gene>
<evidence type="ECO:0000256" key="1">
    <source>
        <dbReference type="SAM" id="MobiDB-lite"/>
    </source>
</evidence>
<dbReference type="EMBL" id="BLXT01000641">
    <property type="protein sequence ID" value="GFN79072.1"/>
    <property type="molecule type" value="Genomic_DNA"/>
</dbReference>
<proteinExistence type="predicted"/>
<evidence type="ECO:0000313" key="2">
    <source>
        <dbReference type="EMBL" id="GFN79072.1"/>
    </source>
</evidence>
<organism evidence="2 3">
    <name type="scientific">Plakobranchus ocellatus</name>
    <dbReference type="NCBI Taxonomy" id="259542"/>
    <lineage>
        <taxon>Eukaryota</taxon>
        <taxon>Metazoa</taxon>
        <taxon>Spiralia</taxon>
        <taxon>Lophotrochozoa</taxon>
        <taxon>Mollusca</taxon>
        <taxon>Gastropoda</taxon>
        <taxon>Heterobranchia</taxon>
        <taxon>Euthyneura</taxon>
        <taxon>Panpulmonata</taxon>
        <taxon>Sacoglossa</taxon>
        <taxon>Placobranchoidea</taxon>
        <taxon>Plakobranchidae</taxon>
        <taxon>Plakobranchus</taxon>
    </lineage>
</organism>
<evidence type="ECO:0000313" key="3">
    <source>
        <dbReference type="Proteomes" id="UP000735302"/>
    </source>
</evidence>
<comment type="caution">
    <text evidence="2">The sequence shown here is derived from an EMBL/GenBank/DDBJ whole genome shotgun (WGS) entry which is preliminary data.</text>
</comment>
<feature type="region of interest" description="Disordered" evidence="1">
    <location>
        <begin position="241"/>
        <end position="279"/>
    </location>
</feature>
<feature type="compositionally biased region" description="Low complexity" evidence="1">
    <location>
        <begin position="309"/>
        <end position="327"/>
    </location>
</feature>
<feature type="compositionally biased region" description="Low complexity" evidence="1">
    <location>
        <begin position="342"/>
        <end position="384"/>
    </location>
</feature>
<feature type="region of interest" description="Disordered" evidence="1">
    <location>
        <begin position="300"/>
        <end position="327"/>
    </location>
</feature>
<protein>
    <submittedName>
        <fullName evidence="2">Uncharacterized protein</fullName>
    </submittedName>
</protein>
<dbReference type="Proteomes" id="UP000735302">
    <property type="component" value="Unassembled WGS sequence"/>
</dbReference>
<feature type="region of interest" description="Disordered" evidence="1">
    <location>
        <begin position="47"/>
        <end position="112"/>
    </location>
</feature>
<accession>A0AAV3YAA2</accession>
<feature type="compositionally biased region" description="Low complexity" evidence="1">
    <location>
        <begin position="47"/>
        <end position="63"/>
    </location>
</feature>
<dbReference type="AlphaFoldDB" id="A0AAV3YAA2"/>
<sequence>MWDPFVQALSKETGRTVQDLNTLGLSDPTISKLWAYYSSNVQTLAAQQQQQQQQQPLQQQQQQSDQRAAGPTTTPPPFPDIYQSAYAFSSNNVNSQSTSSTPKSGLANSGSASTNSLYNELLNLMKRTPSAVSGSGSNYMSVLQLLSNSSPAKQTVSTGPMSSPSPSQISYQTLMDQYLSLTGKSGSGNSTSTSTGGQSSYEQLLQQFNSLGSSSQGSSQASPSYQTLVDLYKALMSQSAGTNSASSSSSTSSTNAAASPSASGASATPTASSATANSQSTFEEQLKKYFPQFQSLFPMTSQSSAQPAQISGTPTSSQTSQSAVSPSKTEQMIFDALLFADPPKASPQTSSSPSSSPATAASSSSSASSLSSSASGNSSPASGPQTNVLQQSLLTKANTGNMITNHMENVFKARASRDMGCRFLPEILELDMMPTSPLNCFHKCPLPYINSQRFGIFCLCCPPGVNNNVANVMSIFKRASYMESPFTVVS</sequence>
<keyword evidence="3" id="KW-1185">Reference proteome</keyword>
<feature type="region of interest" description="Disordered" evidence="1">
    <location>
        <begin position="341"/>
        <end position="386"/>
    </location>
</feature>
<feature type="compositionally biased region" description="Polar residues" evidence="1">
    <location>
        <begin position="102"/>
        <end position="112"/>
    </location>
</feature>